<protein>
    <submittedName>
        <fullName evidence="2">Uncharacterized protein</fullName>
    </submittedName>
</protein>
<proteinExistence type="predicted"/>
<evidence type="ECO:0000256" key="1">
    <source>
        <dbReference type="SAM" id="MobiDB-lite"/>
    </source>
</evidence>
<reference evidence="2 3" key="1">
    <citation type="journal article" date="2022" name="Nat. Plants">
        <title>Genomes of leafy and leafless Platanthera orchids illuminate the evolution of mycoheterotrophy.</title>
        <authorList>
            <person name="Li M.H."/>
            <person name="Liu K.W."/>
            <person name="Li Z."/>
            <person name="Lu H.C."/>
            <person name="Ye Q.L."/>
            <person name="Zhang D."/>
            <person name="Wang J.Y."/>
            <person name="Li Y.F."/>
            <person name="Zhong Z.M."/>
            <person name="Liu X."/>
            <person name="Yu X."/>
            <person name="Liu D.K."/>
            <person name="Tu X.D."/>
            <person name="Liu B."/>
            <person name="Hao Y."/>
            <person name="Liao X.Y."/>
            <person name="Jiang Y.T."/>
            <person name="Sun W.H."/>
            <person name="Chen J."/>
            <person name="Chen Y.Q."/>
            <person name="Ai Y."/>
            <person name="Zhai J.W."/>
            <person name="Wu S.S."/>
            <person name="Zhou Z."/>
            <person name="Hsiao Y.Y."/>
            <person name="Wu W.L."/>
            <person name="Chen Y.Y."/>
            <person name="Lin Y.F."/>
            <person name="Hsu J.L."/>
            <person name="Li C.Y."/>
            <person name="Wang Z.W."/>
            <person name="Zhao X."/>
            <person name="Zhong W.Y."/>
            <person name="Ma X.K."/>
            <person name="Ma L."/>
            <person name="Huang J."/>
            <person name="Chen G.Z."/>
            <person name="Huang M.Z."/>
            <person name="Huang L."/>
            <person name="Peng D.H."/>
            <person name="Luo Y.B."/>
            <person name="Zou S.Q."/>
            <person name="Chen S.P."/>
            <person name="Lan S."/>
            <person name="Tsai W.C."/>
            <person name="Van de Peer Y."/>
            <person name="Liu Z.J."/>
        </authorList>
    </citation>
    <scope>NUCLEOTIDE SEQUENCE [LARGE SCALE GENOMIC DNA]</scope>
    <source>
        <strain evidence="2">Lor287</strain>
    </source>
</reference>
<comment type="caution">
    <text evidence="2">The sequence shown here is derived from an EMBL/GenBank/DDBJ whole genome shotgun (WGS) entry which is preliminary data.</text>
</comment>
<keyword evidence="3" id="KW-1185">Reference proteome</keyword>
<organism evidence="2 3">
    <name type="scientific">Platanthera zijinensis</name>
    <dbReference type="NCBI Taxonomy" id="2320716"/>
    <lineage>
        <taxon>Eukaryota</taxon>
        <taxon>Viridiplantae</taxon>
        <taxon>Streptophyta</taxon>
        <taxon>Embryophyta</taxon>
        <taxon>Tracheophyta</taxon>
        <taxon>Spermatophyta</taxon>
        <taxon>Magnoliopsida</taxon>
        <taxon>Liliopsida</taxon>
        <taxon>Asparagales</taxon>
        <taxon>Orchidaceae</taxon>
        <taxon>Orchidoideae</taxon>
        <taxon>Orchideae</taxon>
        <taxon>Orchidinae</taxon>
        <taxon>Platanthera</taxon>
    </lineage>
</organism>
<accession>A0AAP0G540</accession>
<name>A0AAP0G540_9ASPA</name>
<dbReference type="Proteomes" id="UP001418222">
    <property type="component" value="Unassembled WGS sequence"/>
</dbReference>
<dbReference type="EMBL" id="JBBWWQ010000010">
    <property type="protein sequence ID" value="KAK8937435.1"/>
    <property type="molecule type" value="Genomic_DNA"/>
</dbReference>
<dbReference type="PANTHER" id="PTHR48236">
    <property type="entry name" value="COX19-LIKE CHCH FAMILY PROTEIN"/>
    <property type="match status" value="1"/>
</dbReference>
<feature type="region of interest" description="Disordered" evidence="1">
    <location>
        <begin position="1"/>
        <end position="30"/>
    </location>
</feature>
<gene>
    <name evidence="2" type="ORF">KSP39_PZI012356</name>
</gene>
<dbReference type="PANTHER" id="PTHR48236:SF1">
    <property type="entry name" value="COX19-LIKE CHCH FAMILY PROTEIN"/>
    <property type="match status" value="1"/>
</dbReference>
<feature type="compositionally biased region" description="Low complexity" evidence="1">
    <location>
        <begin position="1"/>
        <end position="16"/>
    </location>
</feature>
<evidence type="ECO:0000313" key="3">
    <source>
        <dbReference type="Proteomes" id="UP001418222"/>
    </source>
</evidence>
<sequence length="78" mass="8807">MDKANAPPSAASSSQPPERHRTETDDADENVKQLNECSSFYLSLQECLNRTNRNWKTCQPEVLALKVCHSGKKRGMEK</sequence>
<dbReference type="AlphaFoldDB" id="A0AAP0G540"/>
<evidence type="ECO:0000313" key="2">
    <source>
        <dbReference type="EMBL" id="KAK8937435.1"/>
    </source>
</evidence>